<proteinExistence type="predicted"/>
<accession>A0AA40F8Y6</accession>
<dbReference type="InterPro" id="IPR052374">
    <property type="entry name" value="SERAC1"/>
</dbReference>
<reference evidence="2" key="1">
    <citation type="submission" date="2023-06" db="EMBL/GenBank/DDBJ databases">
        <title>Genome-scale phylogeny and comparative genomics of the fungal order Sordariales.</title>
        <authorList>
            <consortium name="Lawrence Berkeley National Laboratory"/>
            <person name="Hensen N."/>
            <person name="Bonometti L."/>
            <person name="Westerberg I."/>
            <person name="Brannstrom I.O."/>
            <person name="Guillou S."/>
            <person name="Cros-Aarteil S."/>
            <person name="Calhoun S."/>
            <person name="Haridas S."/>
            <person name="Kuo A."/>
            <person name="Mondo S."/>
            <person name="Pangilinan J."/>
            <person name="Riley R."/>
            <person name="LaButti K."/>
            <person name="Andreopoulos B."/>
            <person name="Lipzen A."/>
            <person name="Chen C."/>
            <person name="Yanf M."/>
            <person name="Daum C."/>
            <person name="Ng V."/>
            <person name="Clum A."/>
            <person name="Steindorff A."/>
            <person name="Ohm R."/>
            <person name="Martin F."/>
            <person name="Silar P."/>
            <person name="Natvig D."/>
            <person name="Lalanne C."/>
            <person name="Gautier V."/>
            <person name="Ament-velasquez S.L."/>
            <person name="Kruys A."/>
            <person name="Hutchinson M.I."/>
            <person name="Powell A.J."/>
            <person name="Barry K."/>
            <person name="Miller A.N."/>
            <person name="Grigoriev I.V."/>
            <person name="Debuchy R."/>
            <person name="Gladieux P."/>
            <person name="Thoren M.H."/>
            <person name="Johannesson H."/>
        </authorList>
    </citation>
    <scope>NUCLEOTIDE SEQUENCE</scope>
    <source>
        <strain evidence="2">SMH3187-1</strain>
    </source>
</reference>
<feature type="non-terminal residue" evidence="2">
    <location>
        <position position="279"/>
    </location>
</feature>
<dbReference type="Proteomes" id="UP001172155">
    <property type="component" value="Unassembled WGS sequence"/>
</dbReference>
<organism evidence="2 3">
    <name type="scientific">Schizothecium vesticola</name>
    <dbReference type="NCBI Taxonomy" id="314040"/>
    <lineage>
        <taxon>Eukaryota</taxon>
        <taxon>Fungi</taxon>
        <taxon>Dikarya</taxon>
        <taxon>Ascomycota</taxon>
        <taxon>Pezizomycotina</taxon>
        <taxon>Sordariomycetes</taxon>
        <taxon>Sordariomycetidae</taxon>
        <taxon>Sordariales</taxon>
        <taxon>Schizotheciaceae</taxon>
        <taxon>Schizothecium</taxon>
    </lineage>
</organism>
<dbReference type="PANTHER" id="PTHR48182:SF3">
    <property type="entry name" value="DUF676 DOMAIN-CONTAINING PROTEIN"/>
    <property type="match status" value="1"/>
</dbReference>
<evidence type="ECO:0000313" key="3">
    <source>
        <dbReference type="Proteomes" id="UP001172155"/>
    </source>
</evidence>
<sequence length="279" mass="30674">MPTNARKGTSASLGSCLVQHSSRDLTASLTQSPPRLNRSLHPASQNIPGTTTTEVRSFACQTMRPDANCHIPSLGSQGTPIIAIHGLETESPRTWEFKKKGGGGVVNWLSDRDMLPAALPKARIFTYDWDANCFADTPVQTLLGHADTLLGLIAEGRGLRTRPIIFVASCFRGLILAVAINRAAQEGSPYRYILLSTVGILFLATPFHGSDAAKQARWHVVAKHDFVRQRVQKFTEIANAEAVRLPMSCFFETRKTEMLRRLLSRGWAKKLSTGVTHKI</sequence>
<comment type="caution">
    <text evidence="2">The sequence shown here is derived from an EMBL/GenBank/DDBJ whole genome shotgun (WGS) entry which is preliminary data.</text>
</comment>
<protein>
    <submittedName>
        <fullName evidence="2">Uncharacterized protein</fullName>
    </submittedName>
</protein>
<evidence type="ECO:0000256" key="1">
    <source>
        <dbReference type="SAM" id="MobiDB-lite"/>
    </source>
</evidence>
<dbReference type="SUPFAM" id="SSF53474">
    <property type="entry name" value="alpha/beta-Hydrolases"/>
    <property type="match status" value="1"/>
</dbReference>
<dbReference type="PANTHER" id="PTHR48182">
    <property type="entry name" value="PROTEIN SERAC1"/>
    <property type="match status" value="1"/>
</dbReference>
<name>A0AA40F8Y6_9PEZI</name>
<keyword evidence="3" id="KW-1185">Reference proteome</keyword>
<dbReference type="EMBL" id="JAUKUD010000001">
    <property type="protein sequence ID" value="KAK0752901.1"/>
    <property type="molecule type" value="Genomic_DNA"/>
</dbReference>
<feature type="region of interest" description="Disordered" evidence="1">
    <location>
        <begin position="28"/>
        <end position="51"/>
    </location>
</feature>
<feature type="compositionally biased region" description="Polar residues" evidence="1">
    <location>
        <begin position="42"/>
        <end position="51"/>
    </location>
</feature>
<evidence type="ECO:0000313" key="2">
    <source>
        <dbReference type="EMBL" id="KAK0752901.1"/>
    </source>
</evidence>
<dbReference type="AlphaFoldDB" id="A0AA40F8Y6"/>
<gene>
    <name evidence="2" type="ORF">B0T18DRAFT_395592</name>
</gene>
<dbReference type="InterPro" id="IPR029058">
    <property type="entry name" value="AB_hydrolase_fold"/>
</dbReference>